<dbReference type="InterPro" id="IPR023052">
    <property type="entry name" value="Cell_div_SepF"/>
</dbReference>
<feature type="compositionally biased region" description="Polar residues" evidence="6">
    <location>
        <begin position="78"/>
        <end position="100"/>
    </location>
</feature>
<comment type="subunit">
    <text evidence="5">Homodimer. Interacts with FtsZ.</text>
</comment>
<evidence type="ECO:0000313" key="7">
    <source>
        <dbReference type="EMBL" id="MET3635143.1"/>
    </source>
</evidence>
<sequence length="210" mass="24015">MMFKNGLNRIVSYFETDEENELEESSDTALSGSLRVEEESSIPEVRQELPPKREQPVKTETQRQRSAERPQSIAATARQLTSNEQTSSYRTRESQTTNYPKQGPDNYLTQKEMITIAIKYPKKYEDATEIVDLLASQECVLIDFQYMLDAQARRCLDFIDGASHVLGGTLQKVGSSMYLLTPINVVVEAEDISLSSNTQDYNFDYDMKRR</sequence>
<evidence type="ECO:0000256" key="6">
    <source>
        <dbReference type="SAM" id="MobiDB-lite"/>
    </source>
</evidence>
<proteinExistence type="inferred from homology"/>
<dbReference type="EMBL" id="JBEPLN010000046">
    <property type="protein sequence ID" value="MET3635143.1"/>
    <property type="molecule type" value="Genomic_DNA"/>
</dbReference>
<dbReference type="InterPro" id="IPR007561">
    <property type="entry name" value="Cell_div_SepF/SepF-rel"/>
</dbReference>
<keyword evidence="8" id="KW-1185">Reference proteome</keyword>
<comment type="function">
    <text evidence="4 5">Cell division protein that is part of the divisome complex and is recruited early to the Z-ring. Probably stimulates Z-ring formation, perhaps through the cross-linking of FtsZ protofilaments. Its function overlaps with FtsA.</text>
</comment>
<comment type="subcellular location">
    <subcellularLocation>
        <location evidence="5">Cytoplasm</location>
    </subcellularLocation>
    <text evidence="5">Localizes to the division site, in a FtsZ-dependent manner.</text>
</comment>
<evidence type="ECO:0000256" key="4">
    <source>
        <dbReference type="ARBA" id="ARBA00044936"/>
    </source>
</evidence>
<protein>
    <recommendedName>
        <fullName evidence="5">Cell division protein SepF</fullName>
    </recommendedName>
</protein>
<keyword evidence="2 5" id="KW-0717">Septation</keyword>
<feature type="region of interest" description="Disordered" evidence="6">
    <location>
        <begin position="17"/>
        <end position="106"/>
    </location>
</feature>
<keyword evidence="1 5" id="KW-0132">Cell division</keyword>
<organism evidence="7 8">
    <name type="scientific">Streptococcus porcorum</name>
    <dbReference type="NCBI Taxonomy" id="701526"/>
    <lineage>
        <taxon>Bacteria</taxon>
        <taxon>Bacillati</taxon>
        <taxon>Bacillota</taxon>
        <taxon>Bacilli</taxon>
        <taxon>Lactobacillales</taxon>
        <taxon>Streptococcaceae</taxon>
        <taxon>Streptococcus</taxon>
    </lineage>
</organism>
<dbReference type="RefSeq" id="WP_354369846.1">
    <property type="nucleotide sequence ID" value="NZ_JBEPLN010000046.1"/>
</dbReference>
<keyword evidence="3 5" id="KW-0131">Cell cycle</keyword>
<keyword evidence="5" id="KW-0963">Cytoplasm</keyword>
<dbReference type="PANTHER" id="PTHR35798:SF1">
    <property type="entry name" value="CELL DIVISION PROTEIN SEPF"/>
    <property type="match status" value="1"/>
</dbReference>
<reference evidence="7 8" key="1">
    <citation type="submission" date="2024-06" db="EMBL/GenBank/DDBJ databases">
        <title>Genomic Encyclopedia of Type Strains, Phase IV (KMG-IV): sequencing the most valuable type-strain genomes for metagenomic binning, comparative biology and taxonomic classification.</title>
        <authorList>
            <person name="Goeker M."/>
        </authorList>
    </citation>
    <scope>NUCLEOTIDE SEQUENCE [LARGE SCALE GENOMIC DNA]</scope>
    <source>
        <strain evidence="7 8">DSM 28302</strain>
    </source>
</reference>
<accession>A0ABV2JHD0</accession>
<dbReference type="PANTHER" id="PTHR35798">
    <property type="entry name" value="CELL DIVISION PROTEIN SEPF"/>
    <property type="match status" value="1"/>
</dbReference>
<feature type="compositionally biased region" description="Basic and acidic residues" evidence="6">
    <location>
        <begin position="45"/>
        <end position="68"/>
    </location>
</feature>
<dbReference type="Proteomes" id="UP001549037">
    <property type="component" value="Unassembled WGS sequence"/>
</dbReference>
<evidence type="ECO:0000256" key="1">
    <source>
        <dbReference type="ARBA" id="ARBA00022618"/>
    </source>
</evidence>
<evidence type="ECO:0000313" key="8">
    <source>
        <dbReference type="Proteomes" id="UP001549037"/>
    </source>
</evidence>
<evidence type="ECO:0000256" key="5">
    <source>
        <dbReference type="HAMAP-Rule" id="MF_01197"/>
    </source>
</evidence>
<dbReference type="Gene3D" id="3.30.110.150">
    <property type="entry name" value="SepF-like protein"/>
    <property type="match status" value="1"/>
</dbReference>
<feature type="compositionally biased region" description="Acidic residues" evidence="6">
    <location>
        <begin position="17"/>
        <end position="26"/>
    </location>
</feature>
<evidence type="ECO:0000256" key="2">
    <source>
        <dbReference type="ARBA" id="ARBA00023210"/>
    </source>
</evidence>
<comment type="similarity">
    <text evidence="5">Belongs to the SepF family.</text>
</comment>
<gene>
    <name evidence="5" type="primary">sepF</name>
    <name evidence="7" type="ORF">ABID28_001805</name>
</gene>
<name>A0ABV2JHD0_9STRE</name>
<dbReference type="HAMAP" id="MF_01197">
    <property type="entry name" value="SepF"/>
    <property type="match status" value="1"/>
</dbReference>
<comment type="caution">
    <text evidence="7">The sequence shown here is derived from an EMBL/GenBank/DDBJ whole genome shotgun (WGS) entry which is preliminary data.</text>
</comment>
<dbReference type="Pfam" id="PF04472">
    <property type="entry name" value="SepF"/>
    <property type="match status" value="1"/>
</dbReference>
<dbReference type="InterPro" id="IPR038594">
    <property type="entry name" value="SepF-like_sf"/>
</dbReference>
<evidence type="ECO:0000256" key="3">
    <source>
        <dbReference type="ARBA" id="ARBA00023306"/>
    </source>
</evidence>